<evidence type="ECO:0000256" key="3">
    <source>
        <dbReference type="ARBA" id="ARBA00023163"/>
    </source>
</evidence>
<dbReference type="InterPro" id="IPR032687">
    <property type="entry name" value="AraC-type_N"/>
</dbReference>
<evidence type="ECO:0000313" key="5">
    <source>
        <dbReference type="EMBL" id="SER17725.1"/>
    </source>
</evidence>
<name>A0A1H9M2L4_9GAMM</name>
<dbReference type="GO" id="GO:0000976">
    <property type="term" value="F:transcription cis-regulatory region binding"/>
    <property type="evidence" value="ECO:0007669"/>
    <property type="project" value="TreeGrafter"/>
</dbReference>
<dbReference type="SMART" id="SM00342">
    <property type="entry name" value="HTH_ARAC"/>
    <property type="match status" value="1"/>
</dbReference>
<sequence>MQPFFLGKACATLSFLDLGLSFFDISGVSKTAAPVEVPARYYLRAAEVLLRMGVNVPQLLAAARIRIERLDRPDASLPFEQVEILVNEAFRLTGRSDFGIEVGRTLKLGSHSMVGYGMLSSPHADYALRLAARYFKLIMPAFRMRYRASAERAEVSFSPTQPMSHLCLQFHLEALVFATHCELRELLGGRAPPCEIYLSYAEPAHAARYSELDGARCHFGWDVMPGIRMVFSGDFTAYPLAMADPSALRLAEERCKELVRKAVAGGKISDWVAMMLREAGGSMPTQAELAQTLNLSPRTLDRYLQREGESFRALAKRVRHEKACALIEAGELSLTQIAYELGYSDAANFTRAFRREAGRSPSAHRESS</sequence>
<dbReference type="InterPro" id="IPR020449">
    <property type="entry name" value="Tscrpt_reg_AraC-type_HTH"/>
</dbReference>
<dbReference type="GO" id="GO:0005829">
    <property type="term" value="C:cytosol"/>
    <property type="evidence" value="ECO:0007669"/>
    <property type="project" value="TreeGrafter"/>
</dbReference>
<proteinExistence type="predicted"/>
<feature type="domain" description="HTH araC/xylS-type" evidence="4">
    <location>
        <begin position="266"/>
        <end position="367"/>
    </location>
</feature>
<keyword evidence="2 5" id="KW-0238">DNA-binding</keyword>
<dbReference type="PRINTS" id="PR00032">
    <property type="entry name" value="HTHARAC"/>
</dbReference>
<keyword evidence="6" id="KW-1185">Reference proteome</keyword>
<evidence type="ECO:0000256" key="2">
    <source>
        <dbReference type="ARBA" id="ARBA00023125"/>
    </source>
</evidence>
<keyword evidence="1" id="KW-0805">Transcription regulation</keyword>
<dbReference type="Gene3D" id="1.10.10.60">
    <property type="entry name" value="Homeodomain-like"/>
    <property type="match status" value="1"/>
</dbReference>
<protein>
    <submittedName>
        <fullName evidence="5">AraC-type DNA-binding protein</fullName>
    </submittedName>
</protein>
<dbReference type="STRING" id="489703.SAMN04488038_11845"/>
<dbReference type="PANTHER" id="PTHR47894">
    <property type="entry name" value="HTH-TYPE TRANSCRIPTIONAL REGULATOR GADX"/>
    <property type="match status" value="1"/>
</dbReference>
<dbReference type="PANTHER" id="PTHR47894:SF1">
    <property type="entry name" value="HTH-TYPE TRANSCRIPTIONAL REGULATOR VQSM"/>
    <property type="match status" value="1"/>
</dbReference>
<keyword evidence="3" id="KW-0804">Transcription</keyword>
<evidence type="ECO:0000256" key="1">
    <source>
        <dbReference type="ARBA" id="ARBA00023015"/>
    </source>
</evidence>
<dbReference type="Pfam" id="PF12625">
    <property type="entry name" value="Arabinose_bd"/>
    <property type="match status" value="1"/>
</dbReference>
<dbReference type="InterPro" id="IPR009057">
    <property type="entry name" value="Homeodomain-like_sf"/>
</dbReference>
<evidence type="ECO:0000313" key="6">
    <source>
        <dbReference type="Proteomes" id="UP000199233"/>
    </source>
</evidence>
<dbReference type="EMBL" id="FOFS01000018">
    <property type="protein sequence ID" value="SER17725.1"/>
    <property type="molecule type" value="Genomic_DNA"/>
</dbReference>
<dbReference type="InterPro" id="IPR018060">
    <property type="entry name" value="HTH_AraC"/>
</dbReference>
<dbReference type="GO" id="GO:0003700">
    <property type="term" value="F:DNA-binding transcription factor activity"/>
    <property type="evidence" value="ECO:0007669"/>
    <property type="project" value="InterPro"/>
</dbReference>
<dbReference type="SUPFAM" id="SSF46689">
    <property type="entry name" value="Homeodomain-like"/>
    <property type="match status" value="1"/>
</dbReference>
<dbReference type="PROSITE" id="PS01124">
    <property type="entry name" value="HTH_ARAC_FAMILY_2"/>
    <property type="match status" value="1"/>
</dbReference>
<evidence type="ECO:0000259" key="4">
    <source>
        <dbReference type="PROSITE" id="PS01124"/>
    </source>
</evidence>
<reference evidence="5 6" key="1">
    <citation type="submission" date="2016-10" db="EMBL/GenBank/DDBJ databases">
        <authorList>
            <person name="de Groot N.N."/>
        </authorList>
    </citation>
    <scope>NUCLEOTIDE SEQUENCE [LARGE SCALE GENOMIC DNA]</scope>
    <source>
        <strain evidence="5 6">DSM 25927</strain>
    </source>
</reference>
<accession>A0A1H9M2L4</accession>
<dbReference type="Proteomes" id="UP000199233">
    <property type="component" value="Unassembled WGS sequence"/>
</dbReference>
<organism evidence="5 6">
    <name type="scientific">Solimonas aquatica</name>
    <dbReference type="NCBI Taxonomy" id="489703"/>
    <lineage>
        <taxon>Bacteria</taxon>
        <taxon>Pseudomonadati</taxon>
        <taxon>Pseudomonadota</taxon>
        <taxon>Gammaproteobacteria</taxon>
        <taxon>Nevskiales</taxon>
        <taxon>Nevskiaceae</taxon>
        <taxon>Solimonas</taxon>
    </lineage>
</organism>
<dbReference type="AlphaFoldDB" id="A0A1H9M2L4"/>
<dbReference type="Pfam" id="PF12833">
    <property type="entry name" value="HTH_18"/>
    <property type="match status" value="1"/>
</dbReference>
<gene>
    <name evidence="5" type="ORF">SAMN04488038_11845</name>
</gene>